<gene>
    <name evidence="2" type="ORF">J2W88_001412</name>
    <name evidence="3" type="ORF">J2W93_001743</name>
</gene>
<comment type="caution">
    <text evidence="2">The sequence shown here is derived from an EMBL/GenBank/DDBJ whole genome shotgun (WGS) entry which is preliminary data.</text>
</comment>
<evidence type="ECO:0000313" key="3">
    <source>
        <dbReference type="EMBL" id="MDR6836915.1"/>
    </source>
</evidence>
<dbReference type="InterPro" id="IPR051317">
    <property type="entry name" value="Gfo/Idh/MocA_oxidoreduct"/>
</dbReference>
<organism evidence="2 5">
    <name type="scientific">Acidovorax delafieldii</name>
    <name type="common">Pseudomonas delafieldii</name>
    <dbReference type="NCBI Taxonomy" id="47920"/>
    <lineage>
        <taxon>Bacteria</taxon>
        <taxon>Pseudomonadati</taxon>
        <taxon>Pseudomonadota</taxon>
        <taxon>Betaproteobacteria</taxon>
        <taxon>Burkholderiales</taxon>
        <taxon>Comamonadaceae</taxon>
        <taxon>Acidovorax</taxon>
    </lineage>
</organism>
<name>A0AAJ2BPR5_ACIDE</name>
<dbReference type="RefSeq" id="WP_404976495.1">
    <property type="nucleotide sequence ID" value="NZ_JAVDTL010000002.1"/>
</dbReference>
<dbReference type="SUPFAM" id="SSF55347">
    <property type="entry name" value="Glyceraldehyde-3-phosphate dehydrogenase-like, C-terminal domain"/>
    <property type="match status" value="1"/>
</dbReference>
<dbReference type="Gene3D" id="3.30.360.10">
    <property type="entry name" value="Dihydrodipicolinate Reductase, domain 2"/>
    <property type="match status" value="1"/>
</dbReference>
<dbReference type="InterPro" id="IPR036291">
    <property type="entry name" value="NAD(P)-bd_dom_sf"/>
</dbReference>
<dbReference type="SUPFAM" id="SSF51735">
    <property type="entry name" value="NAD(P)-binding Rossmann-fold domains"/>
    <property type="match status" value="1"/>
</dbReference>
<evidence type="ECO:0000313" key="4">
    <source>
        <dbReference type="Proteomes" id="UP001249076"/>
    </source>
</evidence>
<feature type="domain" description="Gfo/Idh/MocA-like oxidoreductase N-terminal" evidence="1">
    <location>
        <begin position="5"/>
        <end position="111"/>
    </location>
</feature>
<dbReference type="EMBL" id="JAVDTL010000002">
    <property type="protein sequence ID" value="MDR6766147.1"/>
    <property type="molecule type" value="Genomic_DNA"/>
</dbReference>
<accession>A0AAJ2BPR5</accession>
<dbReference type="InterPro" id="IPR000683">
    <property type="entry name" value="Gfo/Idh/MocA-like_OxRdtase_N"/>
</dbReference>
<keyword evidence="4" id="KW-1185">Reference proteome</keyword>
<proteinExistence type="predicted"/>
<dbReference type="Gene3D" id="3.40.50.720">
    <property type="entry name" value="NAD(P)-binding Rossmann-like Domain"/>
    <property type="match status" value="1"/>
</dbReference>
<reference evidence="2 4" key="1">
    <citation type="submission" date="2023-07" db="EMBL/GenBank/DDBJ databases">
        <title>Sorghum-associated microbial communities from plants grown in Nebraska, USA.</title>
        <authorList>
            <person name="Schachtman D."/>
        </authorList>
    </citation>
    <scope>NUCLEOTIDE SEQUENCE</scope>
    <source>
        <strain evidence="3 4">BE105</strain>
        <strain evidence="2">BE69</strain>
    </source>
</reference>
<dbReference type="Proteomes" id="UP001253458">
    <property type="component" value="Unassembled WGS sequence"/>
</dbReference>
<dbReference type="PANTHER" id="PTHR43708:SF8">
    <property type="entry name" value="OXIDOREDUCTASE"/>
    <property type="match status" value="1"/>
</dbReference>
<evidence type="ECO:0000313" key="2">
    <source>
        <dbReference type="EMBL" id="MDR6766147.1"/>
    </source>
</evidence>
<dbReference type="AlphaFoldDB" id="A0AAJ2BPR5"/>
<dbReference type="GO" id="GO:0000166">
    <property type="term" value="F:nucleotide binding"/>
    <property type="evidence" value="ECO:0007669"/>
    <property type="project" value="InterPro"/>
</dbReference>
<dbReference type="Proteomes" id="UP001249076">
    <property type="component" value="Unassembled WGS sequence"/>
</dbReference>
<dbReference type="EMBL" id="JAVDTS010000002">
    <property type="protein sequence ID" value="MDR6836915.1"/>
    <property type="molecule type" value="Genomic_DNA"/>
</dbReference>
<dbReference type="PANTHER" id="PTHR43708">
    <property type="entry name" value="CONSERVED EXPRESSED OXIDOREDUCTASE (EUROFUNG)"/>
    <property type="match status" value="1"/>
</dbReference>
<dbReference type="Pfam" id="PF01408">
    <property type="entry name" value="GFO_IDH_MocA"/>
    <property type="match status" value="1"/>
</dbReference>
<evidence type="ECO:0000259" key="1">
    <source>
        <dbReference type="Pfam" id="PF01408"/>
    </source>
</evidence>
<sequence length="301" mass="32306">MPLTHAGAYIRHGGFTVTTCVEPDDTRREAFMRTWRIPMGYRTLEEVPAISHFDVVSICSPTAAHTQQVDAALALRPRLIFCEKPVTPQVHDTEACVTRCDAAGVLLAVNHTRRWAPDIISLRERLVAGELGTVRSVSGLYNKGVLNNGSHLIDLLHHLIGPLTVVAALAPIADALPDDPSVAALLQADAGGVPVHLRTAHASDYAVFELEIVTSTGILVMEEGGFAWRQRTVTDSASFPGYKTLGPADTSVGLYRNAMAAAVSNIHGALLNHDPLRSTGATALAAQRVCHQLLHLARQTT</sequence>
<protein>
    <submittedName>
        <fullName evidence="2">Dehydrogenase</fullName>
    </submittedName>
</protein>
<evidence type="ECO:0000313" key="5">
    <source>
        <dbReference type="Proteomes" id="UP001253458"/>
    </source>
</evidence>